<dbReference type="SUPFAM" id="SSF56059">
    <property type="entry name" value="Glutathione synthetase ATP-binding domain-like"/>
    <property type="match status" value="1"/>
</dbReference>
<keyword evidence="2 4" id="KW-0547">Nucleotide-binding</keyword>
<evidence type="ECO:0000256" key="2">
    <source>
        <dbReference type="ARBA" id="ARBA00022741"/>
    </source>
</evidence>
<dbReference type="GO" id="GO:0016874">
    <property type="term" value="F:ligase activity"/>
    <property type="evidence" value="ECO:0007669"/>
    <property type="project" value="UniProtKB-KW"/>
</dbReference>
<dbReference type="InterPro" id="IPR052032">
    <property type="entry name" value="ATP-dep_AA_Ligase"/>
</dbReference>
<proteinExistence type="predicted"/>
<dbReference type="RefSeq" id="XP_033598941.1">
    <property type="nucleotide sequence ID" value="XM_033741499.1"/>
</dbReference>
<evidence type="ECO:0000313" key="7">
    <source>
        <dbReference type="Proteomes" id="UP000799437"/>
    </source>
</evidence>
<dbReference type="GO" id="GO:0005524">
    <property type="term" value="F:ATP binding"/>
    <property type="evidence" value="ECO:0007669"/>
    <property type="project" value="UniProtKB-UniRule"/>
</dbReference>
<dbReference type="Gene3D" id="3.30.470.20">
    <property type="entry name" value="ATP-grasp fold, B domain"/>
    <property type="match status" value="2"/>
</dbReference>
<dbReference type="AlphaFoldDB" id="A0A6A6W3I3"/>
<evidence type="ECO:0000259" key="5">
    <source>
        <dbReference type="PROSITE" id="PS50975"/>
    </source>
</evidence>
<reference evidence="6" key="1">
    <citation type="journal article" date="2020" name="Stud. Mycol.">
        <title>101 Dothideomycetes genomes: a test case for predicting lifestyles and emergence of pathogens.</title>
        <authorList>
            <person name="Haridas S."/>
            <person name="Albert R."/>
            <person name="Binder M."/>
            <person name="Bloem J."/>
            <person name="Labutti K."/>
            <person name="Salamov A."/>
            <person name="Andreopoulos B."/>
            <person name="Baker S."/>
            <person name="Barry K."/>
            <person name="Bills G."/>
            <person name="Bluhm B."/>
            <person name="Cannon C."/>
            <person name="Castanera R."/>
            <person name="Culley D."/>
            <person name="Daum C."/>
            <person name="Ezra D."/>
            <person name="Gonzalez J."/>
            <person name="Henrissat B."/>
            <person name="Kuo A."/>
            <person name="Liang C."/>
            <person name="Lipzen A."/>
            <person name="Lutzoni F."/>
            <person name="Magnuson J."/>
            <person name="Mondo S."/>
            <person name="Nolan M."/>
            <person name="Ohm R."/>
            <person name="Pangilinan J."/>
            <person name="Park H.-J."/>
            <person name="Ramirez L."/>
            <person name="Alfaro M."/>
            <person name="Sun H."/>
            <person name="Tritt A."/>
            <person name="Yoshinaga Y."/>
            <person name="Zwiers L.-H."/>
            <person name="Turgeon B."/>
            <person name="Goodwin S."/>
            <person name="Spatafora J."/>
            <person name="Crous P."/>
            <person name="Grigoriev I."/>
        </authorList>
    </citation>
    <scope>NUCLEOTIDE SEQUENCE</scope>
    <source>
        <strain evidence="6">CBS 121739</strain>
    </source>
</reference>
<dbReference type="PANTHER" id="PTHR43585:SF2">
    <property type="entry name" value="ATP-GRASP ENZYME FSQD"/>
    <property type="match status" value="1"/>
</dbReference>
<feature type="domain" description="ATP-grasp" evidence="5">
    <location>
        <begin position="219"/>
        <end position="453"/>
    </location>
</feature>
<dbReference type="GO" id="GO:0046872">
    <property type="term" value="F:metal ion binding"/>
    <property type="evidence" value="ECO:0007669"/>
    <property type="project" value="InterPro"/>
</dbReference>
<dbReference type="PROSITE" id="PS50975">
    <property type="entry name" value="ATP_GRASP"/>
    <property type="match status" value="1"/>
</dbReference>
<keyword evidence="1" id="KW-0436">Ligase</keyword>
<dbReference type="Gene3D" id="3.40.50.20">
    <property type="match status" value="1"/>
</dbReference>
<name>A0A6A6W3I3_9PEZI</name>
<dbReference type="GeneID" id="54482553"/>
<dbReference type="Pfam" id="PF13535">
    <property type="entry name" value="ATP-grasp_4"/>
    <property type="match status" value="1"/>
</dbReference>
<accession>A0A6A6W3I3</accession>
<dbReference type="OrthoDB" id="434648at2759"/>
<dbReference type="Proteomes" id="UP000799437">
    <property type="component" value="Unassembled WGS sequence"/>
</dbReference>
<feature type="non-terminal residue" evidence="6">
    <location>
        <position position="563"/>
    </location>
</feature>
<sequence>LLTFILPYTDGYVVRSDFINVRLGALAGQRELQQFLKPLQYCRGPKADLNSNSLDDGTLMSLISSAAGVITSPFDYEFNLKDLEDGIAGRISYPWLSSTPITPRRVALFRGRPNHKTGFPVYAAAKNLGLSLVVIDEPGHWLQPDSDENRDLREAFIPIDITEDDGLPARIATAVAESHYHIDGIFTLSDNYLVSVARAAELMRLPTCPSSAYEVAYDKHQTRRLQAAPHEFASVNSSADLLSIIDSQAFLPTYPLIVKPRTRGWSSEYVTKVRDQAELEAIMAKICKKYPGGALIEPYYDGPELDVNIIVSSGKVLYTEIVDELPSNGDTSDGSSADFLESGVLIPSKLPRYEQDAICKQIADIIIPLGFTDGVFHTEVRLTRSSMAFQADPTTGLVDLAPASSEKADDEKEPAVRAHIVEINARPPGIFSQKLSAHTFGVDYFAARMLAAIADPARLALTSIPFSVSTMPPGAQCHSFMLFLPVLRPGVTDGEDVLNRVMERVPHIAERVVDSHCFFTKGDTLPDPSETVACFARVILASTEGREHVMGMADRVKREYFKD</sequence>
<evidence type="ECO:0000256" key="1">
    <source>
        <dbReference type="ARBA" id="ARBA00022598"/>
    </source>
</evidence>
<evidence type="ECO:0000256" key="3">
    <source>
        <dbReference type="ARBA" id="ARBA00022840"/>
    </source>
</evidence>
<protein>
    <recommendedName>
        <fullName evidence="5">ATP-grasp domain-containing protein</fullName>
    </recommendedName>
</protein>
<dbReference type="InterPro" id="IPR011761">
    <property type="entry name" value="ATP-grasp"/>
</dbReference>
<dbReference type="EMBL" id="ML996575">
    <property type="protein sequence ID" value="KAF2756490.1"/>
    <property type="molecule type" value="Genomic_DNA"/>
</dbReference>
<organism evidence="6 7">
    <name type="scientific">Pseudovirgaria hyperparasitica</name>
    <dbReference type="NCBI Taxonomy" id="470096"/>
    <lineage>
        <taxon>Eukaryota</taxon>
        <taxon>Fungi</taxon>
        <taxon>Dikarya</taxon>
        <taxon>Ascomycota</taxon>
        <taxon>Pezizomycotina</taxon>
        <taxon>Dothideomycetes</taxon>
        <taxon>Dothideomycetes incertae sedis</taxon>
        <taxon>Acrospermales</taxon>
        <taxon>Acrospermaceae</taxon>
        <taxon>Pseudovirgaria</taxon>
    </lineage>
</organism>
<dbReference type="PANTHER" id="PTHR43585">
    <property type="entry name" value="FUMIPYRROLE BIOSYNTHESIS PROTEIN C"/>
    <property type="match status" value="1"/>
</dbReference>
<dbReference type="Pfam" id="PF18130">
    <property type="entry name" value="ATPgrasp_N"/>
    <property type="match status" value="1"/>
</dbReference>
<feature type="non-terminal residue" evidence="6">
    <location>
        <position position="1"/>
    </location>
</feature>
<gene>
    <name evidence="6" type="ORF">EJ05DRAFT_425649</name>
</gene>
<keyword evidence="3 4" id="KW-0067">ATP-binding</keyword>
<evidence type="ECO:0000256" key="4">
    <source>
        <dbReference type="PROSITE-ProRule" id="PRU00409"/>
    </source>
</evidence>
<evidence type="ECO:0000313" key="6">
    <source>
        <dbReference type="EMBL" id="KAF2756490.1"/>
    </source>
</evidence>
<dbReference type="InterPro" id="IPR041472">
    <property type="entry name" value="BL00235/CARNS1_N"/>
</dbReference>
<keyword evidence="7" id="KW-1185">Reference proteome</keyword>